<keyword evidence="2" id="KW-1185">Reference proteome</keyword>
<accession>A0ABU7BQQ3</accession>
<evidence type="ECO:0000313" key="2">
    <source>
        <dbReference type="Proteomes" id="UP001345963"/>
    </source>
</evidence>
<organism evidence="1 2">
    <name type="scientific">Ataeniobius toweri</name>
    <dbReference type="NCBI Taxonomy" id="208326"/>
    <lineage>
        <taxon>Eukaryota</taxon>
        <taxon>Metazoa</taxon>
        <taxon>Chordata</taxon>
        <taxon>Craniata</taxon>
        <taxon>Vertebrata</taxon>
        <taxon>Euteleostomi</taxon>
        <taxon>Actinopterygii</taxon>
        <taxon>Neopterygii</taxon>
        <taxon>Teleostei</taxon>
        <taxon>Neoteleostei</taxon>
        <taxon>Acanthomorphata</taxon>
        <taxon>Ovalentaria</taxon>
        <taxon>Atherinomorphae</taxon>
        <taxon>Cyprinodontiformes</taxon>
        <taxon>Goodeidae</taxon>
        <taxon>Ataeniobius</taxon>
    </lineage>
</organism>
<comment type="caution">
    <text evidence="1">The sequence shown here is derived from an EMBL/GenBank/DDBJ whole genome shotgun (WGS) entry which is preliminary data.</text>
</comment>
<name>A0ABU7BQQ3_9TELE</name>
<evidence type="ECO:0000313" key="1">
    <source>
        <dbReference type="EMBL" id="MED6252694.1"/>
    </source>
</evidence>
<dbReference type="Proteomes" id="UP001345963">
    <property type="component" value="Unassembled WGS sequence"/>
</dbReference>
<sequence>MYELGNKADSECQHFELLNRNHAIICTKLNLQKQTVSRDFPAVSRRRTTGRITVVTAVTVQFGRRAERAAHPTATEVSCS</sequence>
<dbReference type="EMBL" id="JAHUTI010062217">
    <property type="protein sequence ID" value="MED6252694.1"/>
    <property type="molecule type" value="Genomic_DNA"/>
</dbReference>
<reference evidence="1 2" key="1">
    <citation type="submission" date="2021-07" db="EMBL/GenBank/DDBJ databases">
        <authorList>
            <person name="Palmer J.M."/>
        </authorList>
    </citation>
    <scope>NUCLEOTIDE SEQUENCE [LARGE SCALE GENOMIC DNA]</scope>
    <source>
        <strain evidence="1 2">AT_MEX2019</strain>
        <tissue evidence="1">Muscle</tissue>
    </source>
</reference>
<proteinExistence type="predicted"/>
<gene>
    <name evidence="1" type="ORF">ATANTOWER_015506</name>
</gene>
<protein>
    <submittedName>
        <fullName evidence="1">Uncharacterized protein</fullName>
    </submittedName>
</protein>